<dbReference type="EMBL" id="JBHRSV010000009">
    <property type="protein sequence ID" value="MFC2925810.1"/>
    <property type="molecule type" value="Genomic_DNA"/>
</dbReference>
<dbReference type="RefSeq" id="WP_343165734.1">
    <property type="nucleotide sequence ID" value="NZ_JBHRSV010000009.1"/>
</dbReference>
<organism evidence="1 2">
    <name type="scientific">Hyphobacterium vulgare</name>
    <dbReference type="NCBI Taxonomy" id="1736751"/>
    <lineage>
        <taxon>Bacteria</taxon>
        <taxon>Pseudomonadati</taxon>
        <taxon>Pseudomonadota</taxon>
        <taxon>Alphaproteobacteria</taxon>
        <taxon>Maricaulales</taxon>
        <taxon>Maricaulaceae</taxon>
        <taxon>Hyphobacterium</taxon>
    </lineage>
</organism>
<accession>A0ABV6ZWI3</accession>
<evidence type="ECO:0000313" key="2">
    <source>
        <dbReference type="Proteomes" id="UP001595379"/>
    </source>
</evidence>
<reference evidence="2" key="1">
    <citation type="journal article" date="2019" name="Int. J. Syst. Evol. Microbiol.">
        <title>The Global Catalogue of Microorganisms (GCM) 10K type strain sequencing project: providing services to taxonomists for standard genome sequencing and annotation.</title>
        <authorList>
            <consortium name="The Broad Institute Genomics Platform"/>
            <consortium name="The Broad Institute Genome Sequencing Center for Infectious Disease"/>
            <person name="Wu L."/>
            <person name="Ma J."/>
        </authorList>
    </citation>
    <scope>NUCLEOTIDE SEQUENCE [LARGE SCALE GENOMIC DNA]</scope>
    <source>
        <strain evidence="2">KCTC 52487</strain>
    </source>
</reference>
<protein>
    <submittedName>
        <fullName evidence="1">Uncharacterized protein</fullName>
    </submittedName>
</protein>
<gene>
    <name evidence="1" type="ORF">ACFOOR_06800</name>
</gene>
<comment type="caution">
    <text evidence="1">The sequence shown here is derived from an EMBL/GenBank/DDBJ whole genome shotgun (WGS) entry which is preliminary data.</text>
</comment>
<dbReference type="Proteomes" id="UP001595379">
    <property type="component" value="Unassembled WGS sequence"/>
</dbReference>
<keyword evidence="2" id="KW-1185">Reference proteome</keyword>
<evidence type="ECO:0000313" key="1">
    <source>
        <dbReference type="EMBL" id="MFC2925810.1"/>
    </source>
</evidence>
<proteinExistence type="predicted"/>
<sequence length="168" mass="18854">MTDALSTIGAGLELLSSVVSSGGPKRPRGLNIDREIVKALRDIYFAPDGVKALLESIVEGNSPTIEEIENALPDFNDAEWRVDRALRRIEFERLGYDRRLSLRAAEELQKIAYGKVNLRSDIKRSLNEKLTRGGRVPPEFANKLLVQLNALNAMICAVEEQFNFDARR</sequence>
<name>A0ABV6ZWI3_9PROT</name>